<gene>
    <name evidence="1" type="ordered locus">Mpal_0607</name>
</gene>
<proteinExistence type="predicted"/>
<accession>B8GFD0</accession>
<dbReference type="eggNOG" id="arCOG04846">
    <property type="taxonomic scope" value="Archaea"/>
</dbReference>
<dbReference type="EMBL" id="CP001338">
    <property type="protein sequence ID" value="ACL15978.1"/>
    <property type="molecule type" value="Genomic_DNA"/>
</dbReference>
<keyword evidence="2" id="KW-1185">Reference proteome</keyword>
<organism evidence="1 2">
    <name type="scientific">Methanosphaerula palustris (strain ATCC BAA-1556 / DSM 19958 / E1-9c)</name>
    <dbReference type="NCBI Taxonomy" id="521011"/>
    <lineage>
        <taxon>Archaea</taxon>
        <taxon>Methanobacteriati</taxon>
        <taxon>Methanobacteriota</taxon>
        <taxon>Stenosarchaea group</taxon>
        <taxon>Methanomicrobia</taxon>
        <taxon>Methanomicrobiales</taxon>
        <taxon>Methanoregulaceae</taxon>
        <taxon>Methanosphaerula</taxon>
    </lineage>
</organism>
<dbReference type="HOGENOM" id="CLU_159088_0_0_2"/>
<evidence type="ECO:0000313" key="2">
    <source>
        <dbReference type="Proteomes" id="UP000002457"/>
    </source>
</evidence>
<dbReference type="AlphaFoldDB" id="B8GFD0"/>
<evidence type="ECO:0008006" key="3">
    <source>
        <dbReference type="Google" id="ProtNLM"/>
    </source>
</evidence>
<dbReference type="Pfam" id="PF09871">
    <property type="entry name" value="DUF2098"/>
    <property type="match status" value="1"/>
</dbReference>
<dbReference type="GeneID" id="7270194"/>
<dbReference type="OrthoDB" id="52973at2157"/>
<sequence length="95" mass="10321">MDQDQIAVGMQVRYPRTGTTGAVISLATIKGNLYAEVESSHLFYRVDQLIAAEVKAQTGEAKKQDFRTLLDKERAALTRVDGSQIDTDNSCEGGG</sequence>
<dbReference type="RefSeq" id="WP_012617297.1">
    <property type="nucleotide sequence ID" value="NC_011832.1"/>
</dbReference>
<evidence type="ECO:0000313" key="1">
    <source>
        <dbReference type="EMBL" id="ACL15978.1"/>
    </source>
</evidence>
<name>B8GFD0_METPE</name>
<dbReference type="InterPro" id="IPR019209">
    <property type="entry name" value="DUF2098"/>
</dbReference>
<dbReference type="KEGG" id="mpl:Mpal_0607"/>
<protein>
    <recommendedName>
        <fullName evidence="3">DUF2098 domain-containing protein</fullName>
    </recommendedName>
</protein>
<reference evidence="1 2" key="1">
    <citation type="journal article" date="2015" name="Genome Announc.">
        <title>Complete Genome Sequence of Methanosphaerula palustris E1-9CT, a Hydrogenotrophic Methanogen Isolated from a Minerotrophic Fen Peatland.</title>
        <authorList>
            <person name="Cadillo-Quiroz H."/>
            <person name="Browne P."/>
            <person name="Kyrpides N."/>
            <person name="Woyke T."/>
            <person name="Goodwin L."/>
            <person name="Detter C."/>
            <person name="Yavitt J.B."/>
            <person name="Zinder S.H."/>
        </authorList>
    </citation>
    <scope>NUCLEOTIDE SEQUENCE [LARGE SCALE GENOMIC DNA]</scope>
    <source>
        <strain evidence="2">ATCC BAA-1556 / DSM 19958 / E1-9c</strain>
    </source>
</reference>
<dbReference type="Proteomes" id="UP000002457">
    <property type="component" value="Chromosome"/>
</dbReference>